<evidence type="ECO:0000256" key="1">
    <source>
        <dbReference type="SAM" id="MobiDB-lite"/>
    </source>
</evidence>
<evidence type="ECO:0000313" key="4">
    <source>
        <dbReference type="Proteomes" id="UP000009170"/>
    </source>
</evidence>
<accession>A0A1Y5IIW8</accession>
<evidence type="ECO:0000313" key="2">
    <source>
        <dbReference type="EMBL" id="CAL51739.1"/>
    </source>
</evidence>
<dbReference type="EMBL" id="KZ155771">
    <property type="protein sequence ID" value="OUS49508.1"/>
    <property type="molecule type" value="Genomic_DNA"/>
</dbReference>
<feature type="region of interest" description="Disordered" evidence="1">
    <location>
        <begin position="1"/>
        <end position="34"/>
    </location>
</feature>
<dbReference type="RefSeq" id="XP_003078859.1">
    <property type="nucleotide sequence ID" value="XM_003078811.1"/>
</dbReference>
<dbReference type="CDD" id="cd17039">
    <property type="entry name" value="Ubl_ubiquitin_like"/>
    <property type="match status" value="1"/>
</dbReference>
<reference evidence="2" key="2">
    <citation type="journal article" date="2014" name="BMC Genomics">
        <title>An improved genome of the model marine alga Ostreococcus tauri unfolds by assessing Illumina de novo assemblies.</title>
        <authorList>
            <person name="Blanc-Mathieu R."/>
            <person name="Verhelst B."/>
            <person name="Derelle E."/>
            <person name="Rombauts S."/>
            <person name="Bouget F.Y."/>
            <person name="Carre I."/>
            <person name="Chateau A."/>
            <person name="Eyre-Walker A."/>
            <person name="Grimsley N."/>
            <person name="Moreau H."/>
            <person name="Piegu B."/>
            <person name="Rivals E."/>
            <person name="Schackwitz W."/>
            <person name="Van de Peer Y."/>
            <person name="Piganeau G."/>
        </authorList>
    </citation>
    <scope>NUCLEOTIDE SEQUENCE</scope>
    <source>
        <strain evidence="2">RCC4221</strain>
    </source>
</reference>
<keyword evidence="4" id="KW-1185">Reference proteome</keyword>
<dbReference type="AlphaFoldDB" id="Q01AQ9"/>
<dbReference type="OMA" id="HELCLRW"/>
<protein>
    <submittedName>
        <fullName evidence="2">Unnamed product</fullName>
    </submittedName>
</protein>
<name>Q01AQ9_OSTTA</name>
<dbReference type="Proteomes" id="UP000009170">
    <property type="component" value="Unassembled WGS sequence"/>
</dbReference>
<dbReference type="OrthoDB" id="508087at2759"/>
<evidence type="ECO:0000313" key="3">
    <source>
        <dbReference type="EMBL" id="OUS49508.1"/>
    </source>
</evidence>
<dbReference type="Proteomes" id="UP000195557">
    <property type="component" value="Unassembled WGS sequence"/>
</dbReference>
<reference evidence="2 4" key="1">
    <citation type="journal article" date="2006" name="Proc. Natl. Acad. Sci. U.S.A.">
        <title>Genome analysis of the smallest free-living eukaryote Ostreococcus tauri unveils many unique features.</title>
        <authorList>
            <person name="Derelle E."/>
            <person name="Ferraz C."/>
            <person name="Rombauts S."/>
            <person name="Rouze P."/>
            <person name="Worden A.Z."/>
            <person name="Robbens S."/>
            <person name="Partensky F."/>
            <person name="Degroeve S."/>
            <person name="Echeynie S."/>
            <person name="Cooke R."/>
            <person name="Saeys Y."/>
            <person name="Wuyts J."/>
            <person name="Jabbari K."/>
            <person name="Bowler C."/>
            <person name="Panaud O."/>
            <person name="Piegu B."/>
            <person name="Ball S.G."/>
            <person name="Ral J.-P."/>
            <person name="Bouget F.-Y."/>
            <person name="Piganeau G."/>
            <person name="De Baets B."/>
            <person name="Picard A."/>
            <person name="Delseny M."/>
            <person name="Demaille J."/>
            <person name="Van de Peer Y."/>
            <person name="Moreau H."/>
        </authorList>
    </citation>
    <scope>NUCLEOTIDE SEQUENCE [LARGE SCALE GENOMIC DNA]</scope>
    <source>
        <strain evidence="2 4">OTTH0595</strain>
    </source>
</reference>
<dbReference type="InParanoid" id="Q01AQ9"/>
<accession>Q01AQ9</accession>
<organism evidence="2 4">
    <name type="scientific">Ostreococcus tauri</name>
    <name type="common">Marine green alga</name>
    <dbReference type="NCBI Taxonomy" id="70448"/>
    <lineage>
        <taxon>Eukaryota</taxon>
        <taxon>Viridiplantae</taxon>
        <taxon>Chlorophyta</taxon>
        <taxon>Mamiellophyceae</taxon>
        <taxon>Mamiellales</taxon>
        <taxon>Bathycoccaceae</taxon>
        <taxon>Ostreococcus</taxon>
    </lineage>
</organism>
<sequence>MCVGEDARANNEVVPTVKDDDAAPGAEDDVSGRNDDRMLTLGLRLTHASANVPSLEHLMTYHEIEVRADGSDTAADVKRKLSEKAHLPAHELCLRWFDAIIGRSHQGEDVSVDERDSLAKHNVTSWIEKFPHWRATLTLLEDAPKDEFESIHTATAIHKNVKDVKGYVDSLRGTEEWDKLIE</sequence>
<dbReference type="GeneID" id="9834204"/>
<dbReference type="KEGG" id="ota:OT_ostta04g03240"/>
<dbReference type="EMBL" id="CAID01000004">
    <property type="protein sequence ID" value="CAL51739.1"/>
    <property type="molecule type" value="Genomic_DNA"/>
</dbReference>
<proteinExistence type="predicted"/>
<reference evidence="3" key="3">
    <citation type="submission" date="2017-04" db="EMBL/GenBank/DDBJ databases">
        <title>Population genomics of picophytoplankton unveils novel chromosome hypervariability.</title>
        <authorList>
            <consortium name="DOE Joint Genome Institute"/>
            <person name="Blanc-Mathieu R."/>
            <person name="Krasovec M."/>
            <person name="Hebrard M."/>
            <person name="Yau S."/>
            <person name="Desgranges E."/>
            <person name="Martin J."/>
            <person name="Schackwitz W."/>
            <person name="Kuo A."/>
            <person name="Salin G."/>
            <person name="Donnadieu C."/>
            <person name="Desdevises Y."/>
            <person name="Sanchez-Ferandin S."/>
            <person name="Moreau H."/>
            <person name="Rivals E."/>
            <person name="Grigoriev I.V."/>
            <person name="Grimsley N."/>
            <person name="Eyre-Walker A."/>
            <person name="Piganeau G."/>
        </authorList>
    </citation>
    <scope>NUCLEOTIDE SEQUENCE [LARGE SCALE GENOMIC DNA]</scope>
    <source>
        <strain evidence="3">RCC 1115</strain>
    </source>
</reference>
<accession>A0A454XTV7</accession>
<gene>
    <name evidence="3" type="ORF">BE221DRAFT_188802</name>
    <name evidence="2" type="ORF">OT_ostta04g03240</name>
</gene>